<reference evidence="1" key="1">
    <citation type="submission" date="2011-04" db="EMBL/GenBank/DDBJ databases">
        <title>Evolution of plant cell wall degrading machinery underlies the functional diversity of forest fungi.</title>
        <authorList>
            <consortium name="US DOE Joint Genome Institute (JGI-PGF)"/>
            <person name="Eastwood D.C."/>
            <person name="Floudas D."/>
            <person name="Binder M."/>
            <person name="Majcherczyk A."/>
            <person name="Schneider P."/>
            <person name="Aerts A."/>
            <person name="Asiegbu F.O."/>
            <person name="Baker S.E."/>
            <person name="Barry K."/>
            <person name="Bendiksby M."/>
            <person name="Blumentritt M."/>
            <person name="Coutinho P.M."/>
            <person name="Cullen D."/>
            <person name="Cullen D."/>
            <person name="Gathman A."/>
            <person name="Goodell B."/>
            <person name="Henrissat B."/>
            <person name="Ihrmark K."/>
            <person name="Kauserud H."/>
            <person name="Kohler A."/>
            <person name="LaButti K."/>
            <person name="Lapidus A."/>
            <person name="Lavin J.L."/>
            <person name="Lee Y.-H."/>
            <person name="Lindquist E."/>
            <person name="Lilly W."/>
            <person name="Lucas S."/>
            <person name="Morin E."/>
            <person name="Murat C."/>
            <person name="Oguiza J.A."/>
            <person name="Park J."/>
            <person name="Pisabarro A.G."/>
            <person name="Riley R."/>
            <person name="Rosling A."/>
            <person name="Salamov A."/>
            <person name="Schmidt O."/>
            <person name="Schmutz J."/>
            <person name="Skrede I."/>
            <person name="Stenlid J."/>
            <person name="Wiebenga A."/>
            <person name="Xie X."/>
            <person name="Kues U."/>
            <person name="Hibbett D.S."/>
            <person name="Hoffmeister D."/>
            <person name="Hogberg N."/>
            <person name="Martin F."/>
            <person name="Grigoriev I.V."/>
            <person name="Watkinson S.C."/>
        </authorList>
    </citation>
    <scope>NUCLEOTIDE SEQUENCE</scope>
    <source>
        <strain evidence="1">S7.9</strain>
    </source>
</reference>
<evidence type="ECO:0000313" key="1">
    <source>
        <dbReference type="EMBL" id="EGO25680.1"/>
    </source>
</evidence>
<dbReference type="Proteomes" id="UP000008064">
    <property type="component" value="Unassembled WGS sequence"/>
</dbReference>
<gene>
    <name evidence="1" type="ORF">SERLADRAFT_448641</name>
</gene>
<dbReference type="AlphaFoldDB" id="F8NTK8"/>
<dbReference type="GeneID" id="18816489"/>
<sequence length="60" mass="6745">MKDVKTVNLERMTIQLVETVRSTKKRTVNSARTKVVSTVNLEEVKTVETVGALPRNLCND</sequence>
<dbReference type="RefSeq" id="XP_007317802.1">
    <property type="nucleotide sequence ID" value="XM_007317740.1"/>
</dbReference>
<protein>
    <submittedName>
        <fullName evidence="1">Uncharacterized protein</fullName>
    </submittedName>
</protein>
<name>F8NTK8_SERL9</name>
<proteinExistence type="predicted"/>
<organism>
    <name type="scientific">Serpula lacrymans var. lacrymans (strain S7.9)</name>
    <name type="common">Dry rot fungus</name>
    <dbReference type="NCBI Taxonomy" id="578457"/>
    <lineage>
        <taxon>Eukaryota</taxon>
        <taxon>Fungi</taxon>
        <taxon>Dikarya</taxon>
        <taxon>Basidiomycota</taxon>
        <taxon>Agaricomycotina</taxon>
        <taxon>Agaricomycetes</taxon>
        <taxon>Agaricomycetidae</taxon>
        <taxon>Boletales</taxon>
        <taxon>Coniophorineae</taxon>
        <taxon>Serpulaceae</taxon>
        <taxon>Serpula</taxon>
    </lineage>
</organism>
<dbReference type="KEGG" id="sla:SERLADRAFT_448641"/>
<dbReference type="EMBL" id="GL945433">
    <property type="protein sequence ID" value="EGO25680.1"/>
    <property type="molecule type" value="Genomic_DNA"/>
</dbReference>
<accession>F8NTK8</accession>
<dbReference type="HOGENOM" id="CLU_2943228_0_0_1"/>